<feature type="region of interest" description="Disordered" evidence="1">
    <location>
        <begin position="95"/>
        <end position="125"/>
    </location>
</feature>
<evidence type="ECO:0000256" key="1">
    <source>
        <dbReference type="SAM" id="MobiDB-lite"/>
    </source>
</evidence>
<reference evidence="3" key="1">
    <citation type="submission" date="2018-09" db="EMBL/GenBank/DDBJ databases">
        <title>The complete genome of Acinetobacter sp. strain WCHAc010005.</title>
        <authorList>
            <person name="Hu Y."/>
            <person name="Long H."/>
            <person name="Feng Y."/>
            <person name="Zong Z."/>
        </authorList>
    </citation>
    <scope>NUCLEOTIDE SEQUENCE [LARGE SCALE GENOMIC DNA]</scope>
    <source>
        <strain evidence="3">WCHAc010005</strain>
    </source>
</reference>
<sequence length="147" mass="16084">MLTNTLSQGSYTSDDYNPIAKKYVKSPNINIRNAPINGKIVGSLKQGQSVLVYDRISSWERISKENQQPKWVSSSLLCSGEGCYINSSKNYIKSNLNSPKTKSTTSRTHKSTSSSYGGSCPCSSSSNCFGPRGGRYCITSGGNKRYR</sequence>
<dbReference type="KEGG" id="achi:CDG60_09665"/>
<dbReference type="EMBL" id="CP032134">
    <property type="protein sequence ID" value="AXY58435.1"/>
    <property type="molecule type" value="Genomic_DNA"/>
</dbReference>
<evidence type="ECO:0000313" key="3">
    <source>
        <dbReference type="Proteomes" id="UP000263753"/>
    </source>
</evidence>
<gene>
    <name evidence="2" type="ORF">CDG60_09665</name>
</gene>
<organism evidence="2 3">
    <name type="scientific">Acinetobacter chinensis</name>
    <dbReference type="NCBI Taxonomy" id="2004650"/>
    <lineage>
        <taxon>Bacteria</taxon>
        <taxon>Pseudomonadati</taxon>
        <taxon>Pseudomonadota</taxon>
        <taxon>Gammaproteobacteria</taxon>
        <taxon>Moraxellales</taxon>
        <taxon>Moraxellaceae</taxon>
        <taxon>Acinetobacter</taxon>
    </lineage>
</organism>
<evidence type="ECO:0000313" key="2">
    <source>
        <dbReference type="EMBL" id="AXY58435.1"/>
    </source>
</evidence>
<accession>A0A3B7M239</accession>
<dbReference type="Gene3D" id="2.30.30.40">
    <property type="entry name" value="SH3 Domains"/>
    <property type="match status" value="1"/>
</dbReference>
<name>A0A3B7M239_9GAMM</name>
<dbReference type="Proteomes" id="UP000263753">
    <property type="component" value="Chromosome"/>
</dbReference>
<proteinExistence type="predicted"/>
<protein>
    <submittedName>
        <fullName evidence="2">SH3 domain-containing protein</fullName>
    </submittedName>
</protein>
<feature type="compositionally biased region" description="Low complexity" evidence="1">
    <location>
        <begin position="98"/>
        <end position="125"/>
    </location>
</feature>
<dbReference type="AlphaFoldDB" id="A0A3B7M239"/>